<evidence type="ECO:0000259" key="3">
    <source>
        <dbReference type="Pfam" id="PF01108"/>
    </source>
</evidence>
<dbReference type="EMBL" id="MW014357">
    <property type="protein sequence ID" value="UTK56317.1"/>
    <property type="molecule type" value="mRNA"/>
</dbReference>
<evidence type="ECO:0000259" key="4">
    <source>
        <dbReference type="Pfam" id="PF09294"/>
    </source>
</evidence>
<dbReference type="GO" id="GO:0005886">
    <property type="term" value="C:plasma membrane"/>
    <property type="evidence" value="ECO:0007669"/>
    <property type="project" value="TreeGrafter"/>
</dbReference>
<dbReference type="InterPro" id="IPR003961">
    <property type="entry name" value="FN3_dom"/>
</dbReference>
<keyword evidence="1" id="KW-0812">Transmembrane</keyword>
<keyword evidence="1" id="KW-1133">Transmembrane helix</keyword>
<evidence type="ECO:0000256" key="2">
    <source>
        <dbReference type="SAM" id="SignalP"/>
    </source>
</evidence>
<name>A0AA49C2S5_ACISI</name>
<evidence type="ECO:0000313" key="5">
    <source>
        <dbReference type="EMBL" id="UTK56317.1"/>
    </source>
</evidence>
<keyword evidence="1" id="KW-0472">Membrane</keyword>
<feature type="domain" description="Interferon/interleukin receptor" evidence="4">
    <location>
        <begin position="130"/>
        <end position="210"/>
    </location>
</feature>
<feature type="domain" description="Fibronectin type-III" evidence="3">
    <location>
        <begin position="22"/>
        <end position="116"/>
    </location>
</feature>
<dbReference type="GO" id="GO:0004896">
    <property type="term" value="F:cytokine receptor activity"/>
    <property type="evidence" value="ECO:0007669"/>
    <property type="project" value="TreeGrafter"/>
</dbReference>
<dbReference type="AlphaFoldDB" id="A0AA49C2S5"/>
<protein>
    <submittedName>
        <fullName evidence="5">CRFB6c</fullName>
    </submittedName>
</protein>
<dbReference type="InterPro" id="IPR036116">
    <property type="entry name" value="FN3_sf"/>
</dbReference>
<evidence type="ECO:0000256" key="1">
    <source>
        <dbReference type="SAM" id="Phobius"/>
    </source>
</evidence>
<feature type="chain" id="PRO_5041451476" evidence="2">
    <location>
        <begin position="34"/>
        <end position="589"/>
    </location>
</feature>
<dbReference type="Pfam" id="PF01108">
    <property type="entry name" value="Tissue_fac"/>
    <property type="match status" value="1"/>
</dbReference>
<proteinExistence type="evidence at transcript level"/>
<gene>
    <name evidence="5" type="primary">CRFB6c</name>
</gene>
<dbReference type="PANTHER" id="PTHR20859:SF53">
    <property type="entry name" value="INTERLEUKIN-22 RECEPTOR SUBUNIT ALPHA-1"/>
    <property type="match status" value="1"/>
</dbReference>
<accession>A0AA49C2S5</accession>
<dbReference type="InterPro" id="IPR013783">
    <property type="entry name" value="Ig-like_fold"/>
</dbReference>
<feature type="signal peptide" evidence="2">
    <location>
        <begin position="1"/>
        <end position="33"/>
    </location>
</feature>
<feature type="transmembrane region" description="Helical" evidence="1">
    <location>
        <begin position="233"/>
        <end position="256"/>
    </location>
</feature>
<organism evidence="5">
    <name type="scientific">Acipenser sinensis</name>
    <name type="common">Chinese sturgeon</name>
    <dbReference type="NCBI Taxonomy" id="61970"/>
    <lineage>
        <taxon>Eukaryota</taxon>
        <taxon>Metazoa</taxon>
        <taxon>Chordata</taxon>
        <taxon>Craniata</taxon>
        <taxon>Vertebrata</taxon>
        <taxon>Euteleostomi</taxon>
        <taxon>Actinopterygii</taxon>
        <taxon>Chondrostei</taxon>
        <taxon>Acipenseriformes</taxon>
        <taxon>Acipenseridae</taxon>
        <taxon>Acipenser</taxon>
    </lineage>
</organism>
<dbReference type="PANTHER" id="PTHR20859">
    <property type="entry name" value="INTERFERON/INTERLEUKIN RECEPTOR"/>
    <property type="match status" value="1"/>
</dbReference>
<dbReference type="InterPro" id="IPR050650">
    <property type="entry name" value="Type-II_Cytokine-TF_Rcpt"/>
</dbReference>
<reference evidence="5" key="1">
    <citation type="submission" date="2020-09" db="EMBL/GenBank/DDBJ databases">
        <authorList>
            <person name="Deng D."/>
        </authorList>
    </citation>
    <scope>NUCLEOTIDE SEQUENCE</scope>
    <source>
        <tissue evidence="5">Spleen</tissue>
    </source>
</reference>
<dbReference type="Pfam" id="PF09294">
    <property type="entry name" value="Interfer-bind"/>
    <property type="match status" value="1"/>
</dbReference>
<dbReference type="SUPFAM" id="SSF49265">
    <property type="entry name" value="Fibronectin type III"/>
    <property type="match status" value="2"/>
</dbReference>
<keyword evidence="2" id="KW-0732">Signal</keyword>
<sequence length="589" mass="66245">MNFNSGLAFTFWIVSKFLTKAILLLFIAGISSSEEPAVKSVFFESLNCRNTLHWNIDGRENSDAFYSVQYRIYGKPWQNKSECFRITRDSCDLSHETRDCNAFYNAQVIVTSKNTSQAFETERFHPKTKTLLGPPAVKYSTTVSSLLFTIELPSTQSNQSLEDVFEKDLVYSVTLSTDKSVMMNVTQKFKEFEIPNLDSDTEYCGVVVFKVPPYMKVSERYTFCTRTLKDNRWTLAVFVTVVFISCLIVGILCCVLNKYLTEKRKLPNSLEALLKPQTILSTLLVPTEPDANVVCVIVRCKEPKELVNIATPKGSYAPQTAPKQHSTYASQNLDTQPLLRNQQSTESSGTSYGEVVEVLSEDSRGNYVLQSQSVNPSNLEASELVLRDKQLRGNETKGGSRDCDIFAAGKQEDGSCASFTLNNAWGAINTNETRPLVIRTERKNGLLQMPDLFSWKFEEQSDEAPSKLNLQNDRGGSALLSGDRVSDQTSWLAQAVDVQQLYKEEELPNNPSSCSQFQDYLKTTPRQPETGLNCFVNDMEIWKLPESTMLLPSNSERPEAEGLLPPFCTVQETKDGGLFLKGWDLQIQM</sequence>
<dbReference type="InterPro" id="IPR015373">
    <property type="entry name" value="Interferon/interleukin_rcp_dom"/>
</dbReference>
<dbReference type="Gene3D" id="2.60.40.10">
    <property type="entry name" value="Immunoglobulins"/>
    <property type="match status" value="2"/>
</dbReference>